<proteinExistence type="predicted"/>
<sequence>MDTITLLRECKGIPEGTVCEVVCVDEVMVLAVQDTLNYLGGAPQIAPTLAKIALWIVRVARRIPWMNMRYYTVRVGGGESGGWREWGKWEEVRIPERKLGRRMIKEG</sequence>
<dbReference type="AlphaFoldDB" id="A0A0F8ZAN1"/>
<gene>
    <name evidence="1" type="ORF">LCGC14_2718900</name>
</gene>
<dbReference type="EMBL" id="LAZR01048916">
    <property type="protein sequence ID" value="KKK90847.1"/>
    <property type="molecule type" value="Genomic_DNA"/>
</dbReference>
<organism evidence="1">
    <name type="scientific">marine sediment metagenome</name>
    <dbReference type="NCBI Taxonomy" id="412755"/>
    <lineage>
        <taxon>unclassified sequences</taxon>
        <taxon>metagenomes</taxon>
        <taxon>ecological metagenomes</taxon>
    </lineage>
</organism>
<evidence type="ECO:0000313" key="1">
    <source>
        <dbReference type="EMBL" id="KKK90847.1"/>
    </source>
</evidence>
<reference evidence="1" key="1">
    <citation type="journal article" date="2015" name="Nature">
        <title>Complex archaea that bridge the gap between prokaryotes and eukaryotes.</title>
        <authorList>
            <person name="Spang A."/>
            <person name="Saw J.H."/>
            <person name="Jorgensen S.L."/>
            <person name="Zaremba-Niedzwiedzka K."/>
            <person name="Martijn J."/>
            <person name="Lind A.E."/>
            <person name="van Eijk R."/>
            <person name="Schleper C."/>
            <person name="Guy L."/>
            <person name="Ettema T.J."/>
        </authorList>
    </citation>
    <scope>NUCLEOTIDE SEQUENCE</scope>
</reference>
<name>A0A0F8ZAN1_9ZZZZ</name>
<comment type="caution">
    <text evidence="1">The sequence shown here is derived from an EMBL/GenBank/DDBJ whole genome shotgun (WGS) entry which is preliminary data.</text>
</comment>
<accession>A0A0F8ZAN1</accession>
<protein>
    <submittedName>
        <fullName evidence="1">Uncharacterized protein</fullName>
    </submittedName>
</protein>